<organism evidence="2 3">
    <name type="scientific">Durusdinium trenchii</name>
    <dbReference type="NCBI Taxonomy" id="1381693"/>
    <lineage>
        <taxon>Eukaryota</taxon>
        <taxon>Sar</taxon>
        <taxon>Alveolata</taxon>
        <taxon>Dinophyceae</taxon>
        <taxon>Suessiales</taxon>
        <taxon>Symbiodiniaceae</taxon>
        <taxon>Durusdinium</taxon>
    </lineage>
</organism>
<evidence type="ECO:0000313" key="3">
    <source>
        <dbReference type="Proteomes" id="UP001642484"/>
    </source>
</evidence>
<reference evidence="2 3" key="1">
    <citation type="submission" date="2024-02" db="EMBL/GenBank/DDBJ databases">
        <authorList>
            <person name="Chen Y."/>
            <person name="Shah S."/>
            <person name="Dougan E. K."/>
            <person name="Thang M."/>
            <person name="Chan C."/>
        </authorList>
    </citation>
    <scope>NUCLEOTIDE SEQUENCE [LARGE SCALE GENOMIC DNA]</scope>
</reference>
<dbReference type="EMBL" id="CAXAMN010026628">
    <property type="protein sequence ID" value="CAK9104549.1"/>
    <property type="molecule type" value="Genomic_DNA"/>
</dbReference>
<evidence type="ECO:0000313" key="2">
    <source>
        <dbReference type="EMBL" id="CAK9104549.1"/>
    </source>
</evidence>
<dbReference type="InterPro" id="IPR028082">
    <property type="entry name" value="Peripla_BP_I"/>
</dbReference>
<dbReference type="SUPFAM" id="SSF53822">
    <property type="entry name" value="Periplasmic binding protein-like I"/>
    <property type="match status" value="1"/>
</dbReference>
<keyword evidence="1" id="KW-0732">Signal</keyword>
<proteinExistence type="predicted"/>
<name>A0ABP0RV83_9DINO</name>
<dbReference type="PANTHER" id="PTHR46967">
    <property type="entry name" value="INSULIN-LIKE GROWTH FACTOR BINDING PROTEIN,N-TERMINAL"/>
    <property type="match status" value="1"/>
</dbReference>
<gene>
    <name evidence="2" type="ORF">CCMP2556_LOCUS49005</name>
</gene>
<feature type="chain" id="PRO_5045706096" description="Subtilisin" evidence="1">
    <location>
        <begin position="27"/>
        <end position="798"/>
    </location>
</feature>
<comment type="caution">
    <text evidence="2">The sequence shown here is derived from an EMBL/GenBank/DDBJ whole genome shotgun (WGS) entry which is preliminary data.</text>
</comment>
<feature type="signal peptide" evidence="1">
    <location>
        <begin position="1"/>
        <end position="26"/>
    </location>
</feature>
<dbReference type="SMART" id="SM01411">
    <property type="entry name" value="Ephrin_rec_like"/>
    <property type="match status" value="3"/>
</dbReference>
<dbReference type="PANTHER" id="PTHR46967:SF1">
    <property type="entry name" value="KERATIN-ASSOCIATED PROTEIN 16-1-LIKE"/>
    <property type="match status" value="1"/>
</dbReference>
<evidence type="ECO:0008006" key="4">
    <source>
        <dbReference type="Google" id="ProtNLM"/>
    </source>
</evidence>
<keyword evidence="3" id="KW-1185">Reference proteome</keyword>
<protein>
    <recommendedName>
        <fullName evidence="4">Subtilisin</fullName>
    </recommendedName>
</protein>
<dbReference type="Proteomes" id="UP001642484">
    <property type="component" value="Unassembled WGS sequence"/>
</dbReference>
<sequence length="798" mass="86845">MSTWLFRHWRLLFHFALTLRTLAVDAGDLKVLFFQNTLQSNDWKDGFSYFTEFVMGGLAISGRSYTLEVLHCNDTLDAAPRIQRCVDMAQTESVDALVVGSSSWNKEIKSAAEPYGIPNLHCSGGNPAIWTPVSDFGFGFHLPFTWYPEQAIRQAVLENLRSAVIIRDSEDAFLGSAARAAAESLFRSSGVVGQLRVVGPSLEWCDRWQNVTSCSVQQGRCCCGDEVETATWLSFYEVAESKVVEPGFDSGAQFVSPALVSFVEGIIEDVRSQGEDPEMVLNFLRASRSGMAAMINKKFSYKMYYGGPNVPGNASNGYESYWPNGSRAFGFEESVYNVGAGQWHHLLNFSDPIFGSSRAMVSGYRVKYGHVPSYDSAACIAAGVALMTSALENGSWSGLTTMERREWIRSSLGRFQDETVFGRIRFDRNNQNIGRAIVSWQVLEDGEARPVLPTELVQERFRSPSPSWEVRGGCPPGSWAGPRGNLPTKCLPCQEGRFRSTGTSPLNFSECELCPAGRGVLPGHGPGPLVECPPCGAGRYQDGVSDGGTCRKCPLGTFRAANSSSGCVRCTAQSYGDELGLEACKPCPFGSSQWELGQQYCLCEVGFFKNPMDQAPAGTVQACLACDEVLPGGTTLHLGASQRECVCPPGSYWHRVNENSSAFCKNCSRGLVCLGGFDLSNGSSKHQAPLQARGFAAGAALYDGGDPSYVVQCGDNSRCPGGLPLGECMPNSFGFACINCAPGYFDDKGFCRSCSETRMCFDSRVALFKEWSGISGMMNCFCKGMYAVCRWIMVDLQA</sequence>
<accession>A0ABP0RV83</accession>
<dbReference type="Gene3D" id="2.10.50.10">
    <property type="entry name" value="Tumor Necrosis Factor Receptor, subunit A, domain 2"/>
    <property type="match status" value="1"/>
</dbReference>
<evidence type="ECO:0000256" key="1">
    <source>
        <dbReference type="SAM" id="SignalP"/>
    </source>
</evidence>